<dbReference type="AlphaFoldDB" id="A0A1T4YQR5"/>
<dbReference type="InterPro" id="IPR027417">
    <property type="entry name" value="P-loop_NTPase"/>
</dbReference>
<evidence type="ECO:0000259" key="5">
    <source>
        <dbReference type="PROSITE" id="PS50893"/>
    </source>
</evidence>
<evidence type="ECO:0000256" key="4">
    <source>
        <dbReference type="ARBA" id="ARBA00038388"/>
    </source>
</evidence>
<dbReference type="InterPro" id="IPR017911">
    <property type="entry name" value="MacB-like_ATP-bd"/>
</dbReference>
<dbReference type="FunFam" id="3.40.50.300:FF:000032">
    <property type="entry name" value="Export ABC transporter ATP-binding protein"/>
    <property type="match status" value="1"/>
</dbReference>
<evidence type="ECO:0000256" key="1">
    <source>
        <dbReference type="ARBA" id="ARBA00022448"/>
    </source>
</evidence>
<dbReference type="Pfam" id="PF00005">
    <property type="entry name" value="ABC_tran"/>
    <property type="match status" value="1"/>
</dbReference>
<dbReference type="PANTHER" id="PTHR24220:SF689">
    <property type="entry name" value="LIPOPROTEIN-RELEASING SYSTEM ATP-BINDING PROTEIN LOLD"/>
    <property type="match status" value="1"/>
</dbReference>
<protein>
    <submittedName>
        <fullName evidence="6">Lipoprotein-releasing system ATP-binding protein</fullName>
    </submittedName>
</protein>
<dbReference type="GO" id="GO:0005524">
    <property type="term" value="F:ATP binding"/>
    <property type="evidence" value="ECO:0007669"/>
    <property type="project" value="UniProtKB-KW"/>
</dbReference>
<dbReference type="STRING" id="48467.SAMN02745166_03971"/>
<keyword evidence="3 6" id="KW-0067">ATP-binding</keyword>
<dbReference type="Gene3D" id="3.40.50.300">
    <property type="entry name" value="P-loop containing nucleotide triphosphate hydrolases"/>
    <property type="match status" value="1"/>
</dbReference>
<sequence>MPLLSLSHISKSYSEPGSGNVVPVLRDISLSIAEGESVAIVGPSGCGKSTLLNIIGTLDVPDQGEYSFDGTSVSGLSATDLAALRSEKIGFIFQMHHLMPQCSVLENVLLPTLALKIKPAATELQQRAEQLLASVGLKDRLNWKPAQLSGGERQRVAVVRALINQPKLILADEPTGALDEKNAESLTTLLLDLQKTTGTSLVMVTHHPAQAARMGRTLTLHEGTLLGAGT</sequence>
<keyword evidence="6" id="KW-0449">Lipoprotein</keyword>
<dbReference type="SMART" id="SM00382">
    <property type="entry name" value="AAA"/>
    <property type="match status" value="1"/>
</dbReference>
<keyword evidence="7" id="KW-1185">Reference proteome</keyword>
<evidence type="ECO:0000256" key="2">
    <source>
        <dbReference type="ARBA" id="ARBA00022741"/>
    </source>
</evidence>
<comment type="similarity">
    <text evidence="4">Belongs to the ABC transporter superfamily. Macrolide exporter (TC 3.A.1.122) family.</text>
</comment>
<dbReference type="CDD" id="cd03255">
    <property type="entry name" value="ABC_MJ0796_LolCDE_FtsE"/>
    <property type="match status" value="1"/>
</dbReference>
<dbReference type="PROSITE" id="PS00211">
    <property type="entry name" value="ABC_TRANSPORTER_1"/>
    <property type="match status" value="1"/>
</dbReference>
<dbReference type="InterPro" id="IPR003439">
    <property type="entry name" value="ABC_transporter-like_ATP-bd"/>
</dbReference>
<reference evidence="7" key="1">
    <citation type="submission" date="2017-02" db="EMBL/GenBank/DDBJ databases">
        <authorList>
            <person name="Varghese N."/>
            <person name="Submissions S."/>
        </authorList>
    </citation>
    <scope>NUCLEOTIDE SEQUENCE [LARGE SCALE GENOMIC DNA]</scope>
    <source>
        <strain evidence="7">ATCC 700200</strain>
    </source>
</reference>
<gene>
    <name evidence="6" type="ORF">SAMN02745166_03971</name>
</gene>
<dbReference type="GO" id="GO:0022857">
    <property type="term" value="F:transmembrane transporter activity"/>
    <property type="evidence" value="ECO:0007669"/>
    <property type="project" value="TreeGrafter"/>
</dbReference>
<organism evidence="6 7">
    <name type="scientific">Prosthecobacter debontii</name>
    <dbReference type="NCBI Taxonomy" id="48467"/>
    <lineage>
        <taxon>Bacteria</taxon>
        <taxon>Pseudomonadati</taxon>
        <taxon>Verrucomicrobiota</taxon>
        <taxon>Verrucomicrobiia</taxon>
        <taxon>Verrucomicrobiales</taxon>
        <taxon>Verrucomicrobiaceae</taxon>
        <taxon>Prosthecobacter</taxon>
    </lineage>
</organism>
<dbReference type="RefSeq" id="WP_078815130.1">
    <property type="nucleotide sequence ID" value="NZ_FUYE01000016.1"/>
</dbReference>
<dbReference type="InterPro" id="IPR003593">
    <property type="entry name" value="AAA+_ATPase"/>
</dbReference>
<dbReference type="EMBL" id="FUYE01000016">
    <property type="protein sequence ID" value="SKB04099.1"/>
    <property type="molecule type" value="Genomic_DNA"/>
</dbReference>
<dbReference type="PANTHER" id="PTHR24220">
    <property type="entry name" value="IMPORT ATP-BINDING PROTEIN"/>
    <property type="match status" value="1"/>
</dbReference>
<dbReference type="GO" id="GO:0016887">
    <property type="term" value="F:ATP hydrolysis activity"/>
    <property type="evidence" value="ECO:0007669"/>
    <property type="project" value="InterPro"/>
</dbReference>
<keyword evidence="2" id="KW-0547">Nucleotide-binding</keyword>
<dbReference type="OrthoDB" id="9783924at2"/>
<dbReference type="SUPFAM" id="SSF52540">
    <property type="entry name" value="P-loop containing nucleoside triphosphate hydrolases"/>
    <property type="match status" value="1"/>
</dbReference>
<dbReference type="GO" id="GO:0098796">
    <property type="term" value="C:membrane protein complex"/>
    <property type="evidence" value="ECO:0007669"/>
    <property type="project" value="UniProtKB-ARBA"/>
</dbReference>
<evidence type="ECO:0000313" key="7">
    <source>
        <dbReference type="Proteomes" id="UP000190774"/>
    </source>
</evidence>
<keyword evidence="1" id="KW-0813">Transport</keyword>
<dbReference type="Proteomes" id="UP000190774">
    <property type="component" value="Unassembled WGS sequence"/>
</dbReference>
<dbReference type="InterPro" id="IPR015854">
    <property type="entry name" value="ABC_transpr_LolD-like"/>
</dbReference>
<dbReference type="InterPro" id="IPR017871">
    <property type="entry name" value="ABC_transporter-like_CS"/>
</dbReference>
<accession>A0A1T4YQR5</accession>
<name>A0A1T4YQR5_9BACT</name>
<feature type="domain" description="ABC transporter" evidence="5">
    <location>
        <begin position="4"/>
        <end position="230"/>
    </location>
</feature>
<evidence type="ECO:0000313" key="6">
    <source>
        <dbReference type="EMBL" id="SKB04099.1"/>
    </source>
</evidence>
<dbReference type="PROSITE" id="PS50893">
    <property type="entry name" value="ABC_TRANSPORTER_2"/>
    <property type="match status" value="1"/>
</dbReference>
<dbReference type="GO" id="GO:0005886">
    <property type="term" value="C:plasma membrane"/>
    <property type="evidence" value="ECO:0007669"/>
    <property type="project" value="TreeGrafter"/>
</dbReference>
<proteinExistence type="inferred from homology"/>
<evidence type="ECO:0000256" key="3">
    <source>
        <dbReference type="ARBA" id="ARBA00022840"/>
    </source>
</evidence>